<feature type="compositionally biased region" description="Basic and acidic residues" evidence="4">
    <location>
        <begin position="69"/>
        <end position="95"/>
    </location>
</feature>
<keyword evidence="7" id="KW-1185">Reference proteome</keyword>
<organism evidence="6 7">
    <name type="scientific">Pseudoteredinibacter isoporae</name>
    <dbReference type="NCBI Taxonomy" id="570281"/>
    <lineage>
        <taxon>Bacteria</taxon>
        <taxon>Pseudomonadati</taxon>
        <taxon>Pseudomonadota</taxon>
        <taxon>Gammaproteobacteria</taxon>
        <taxon>Cellvibrionales</taxon>
        <taxon>Cellvibrionaceae</taxon>
        <taxon>Pseudoteredinibacter</taxon>
    </lineage>
</organism>
<dbReference type="CDD" id="cd17470">
    <property type="entry name" value="T3SS_Flik_C"/>
    <property type="match status" value="1"/>
</dbReference>
<name>A0A7X0JWF0_9GAMM</name>
<feature type="compositionally biased region" description="Basic and acidic residues" evidence="4">
    <location>
        <begin position="103"/>
        <end position="124"/>
    </location>
</feature>
<feature type="compositionally biased region" description="Polar residues" evidence="4">
    <location>
        <begin position="155"/>
        <end position="167"/>
    </location>
</feature>
<accession>A0A7X0JWF0</accession>
<dbReference type="Proteomes" id="UP000528457">
    <property type="component" value="Unassembled WGS sequence"/>
</dbReference>
<dbReference type="EMBL" id="JACHHT010000003">
    <property type="protein sequence ID" value="MBB6523468.1"/>
    <property type="molecule type" value="Genomic_DNA"/>
</dbReference>
<dbReference type="AlphaFoldDB" id="A0A7X0JWF0"/>
<dbReference type="Gene3D" id="3.30.750.140">
    <property type="match status" value="1"/>
</dbReference>
<feature type="compositionally biased region" description="Basic and acidic residues" evidence="4">
    <location>
        <begin position="49"/>
        <end position="60"/>
    </location>
</feature>
<dbReference type="PRINTS" id="PR01007">
    <property type="entry name" value="FLGHOOKFLIK"/>
</dbReference>
<feature type="compositionally biased region" description="Polar residues" evidence="4">
    <location>
        <begin position="27"/>
        <end position="46"/>
    </location>
</feature>
<dbReference type="InParanoid" id="A0A7X0JWF0"/>
<comment type="similarity">
    <text evidence="2">Belongs to the FliK family.</text>
</comment>
<evidence type="ECO:0000256" key="1">
    <source>
        <dbReference type="ARBA" id="ARBA00003944"/>
    </source>
</evidence>
<protein>
    <submittedName>
        <fullName evidence="6">Flagellar hook-length control protein FliK</fullName>
    </submittedName>
</protein>
<sequence length="550" mass="58607">MPANTSDILLNSISSPKPVSRPESKSDASQSFAEHWTLQSKKSPQNLGRELHEPRERPERLSPQQSNANDRRHDRQADKHQDHKADATPETRRSDSAAGSSRAEMDRASHNKAASRAEAEKPDSSDTVAGKTEKQVSSQRPSVDDESNPPETVHENTPAQSQQNSEQPSKELSAREKFLLALLGVSDPATSDKLAPENGEDSDGSGESGPESFIELLLTGGSSAKNNDGEQAEAEGPETLDGLQEGEDLALPGEAESSAQETEVIAGDLEVEAEAVMPAAVSNKVAEQVSGLRAVASAESKHVTSTSESKSTLTANPLLNETAVEGELGDDAAQEDSPGELIAQNAKSAQGAHSLSGLLKEASPNVVPREIVASPSATGYGEAAGINHSQSQGRLSGLEHSFQMQRSADVQGRSSMQSDLNQAQWKAEVAEKVAWFSARNISRAEIRLDPPELGSLQIKIQLNQEQAQVTINSPHASVREALDQTSARLREMFQEQGLDLTDVNVGGEGAQQRSDEHDSMAGMNEGEEPTEPEAAAPPVIQRLGLVDSYA</sequence>
<comment type="caution">
    <text evidence="6">The sequence shown here is derived from an EMBL/GenBank/DDBJ whole genome shotgun (WGS) entry which is preliminary data.</text>
</comment>
<feature type="compositionally biased region" description="Polar residues" evidence="4">
    <location>
        <begin position="303"/>
        <end position="319"/>
    </location>
</feature>
<comment type="function">
    <text evidence="1">Controls the length of the flagellar hook.</text>
</comment>
<dbReference type="InterPro" id="IPR021136">
    <property type="entry name" value="Flagellar_hook_control-like_C"/>
</dbReference>
<evidence type="ECO:0000256" key="3">
    <source>
        <dbReference type="ARBA" id="ARBA00022795"/>
    </source>
</evidence>
<evidence type="ECO:0000259" key="5">
    <source>
        <dbReference type="Pfam" id="PF02120"/>
    </source>
</evidence>
<dbReference type="PANTHER" id="PTHR37533">
    <property type="entry name" value="FLAGELLAR HOOK-LENGTH CONTROL PROTEIN"/>
    <property type="match status" value="1"/>
</dbReference>
<keyword evidence="6" id="KW-0969">Cilium</keyword>
<feature type="compositionally biased region" description="Acidic residues" evidence="4">
    <location>
        <begin position="230"/>
        <end position="248"/>
    </location>
</feature>
<feature type="region of interest" description="Disordered" evidence="4">
    <location>
        <begin position="502"/>
        <end position="539"/>
    </location>
</feature>
<dbReference type="GO" id="GO:0044780">
    <property type="term" value="P:bacterial-type flagellum assembly"/>
    <property type="evidence" value="ECO:0007669"/>
    <property type="project" value="InterPro"/>
</dbReference>
<dbReference type="InterPro" id="IPR052563">
    <property type="entry name" value="FliK"/>
</dbReference>
<evidence type="ECO:0000313" key="6">
    <source>
        <dbReference type="EMBL" id="MBB6523468.1"/>
    </source>
</evidence>
<reference evidence="6 7" key="1">
    <citation type="submission" date="2020-08" db="EMBL/GenBank/DDBJ databases">
        <title>Genomic Encyclopedia of Type Strains, Phase IV (KMG-IV): sequencing the most valuable type-strain genomes for metagenomic binning, comparative biology and taxonomic classification.</title>
        <authorList>
            <person name="Goeker M."/>
        </authorList>
    </citation>
    <scope>NUCLEOTIDE SEQUENCE [LARGE SCALE GENOMIC DNA]</scope>
    <source>
        <strain evidence="6 7">DSM 22368</strain>
    </source>
</reference>
<dbReference type="InterPro" id="IPR038610">
    <property type="entry name" value="FliK-like_C_sf"/>
</dbReference>
<proteinExistence type="inferred from homology"/>
<dbReference type="Pfam" id="PF02120">
    <property type="entry name" value="Flg_hook"/>
    <property type="match status" value="1"/>
</dbReference>
<gene>
    <name evidence="6" type="ORF">HNR48_003770</name>
</gene>
<evidence type="ECO:0000256" key="2">
    <source>
        <dbReference type="ARBA" id="ARBA00009149"/>
    </source>
</evidence>
<feature type="compositionally biased region" description="Basic and acidic residues" evidence="4">
    <location>
        <begin position="168"/>
        <end position="178"/>
    </location>
</feature>
<evidence type="ECO:0000313" key="7">
    <source>
        <dbReference type="Proteomes" id="UP000528457"/>
    </source>
</evidence>
<dbReference type="PANTHER" id="PTHR37533:SF2">
    <property type="entry name" value="FLAGELLAR HOOK-LENGTH CONTROL PROTEIN"/>
    <property type="match status" value="1"/>
</dbReference>
<feature type="region of interest" description="Disordered" evidence="4">
    <location>
        <begin position="294"/>
        <end position="356"/>
    </location>
</feature>
<dbReference type="GO" id="GO:0009424">
    <property type="term" value="C:bacterial-type flagellum hook"/>
    <property type="evidence" value="ECO:0007669"/>
    <property type="project" value="InterPro"/>
</dbReference>
<evidence type="ECO:0000256" key="4">
    <source>
        <dbReference type="SAM" id="MobiDB-lite"/>
    </source>
</evidence>
<feature type="domain" description="Flagellar hook-length control protein-like C-terminal" evidence="5">
    <location>
        <begin position="431"/>
        <end position="512"/>
    </location>
</feature>
<dbReference type="RefSeq" id="WP_166847770.1">
    <property type="nucleotide sequence ID" value="NZ_JAAONY010000003.1"/>
</dbReference>
<feature type="compositionally biased region" description="Polar residues" evidence="4">
    <location>
        <begin position="1"/>
        <end position="17"/>
    </location>
</feature>
<dbReference type="InterPro" id="IPR001635">
    <property type="entry name" value="Flag_hook_Flik"/>
</dbReference>
<feature type="region of interest" description="Disordered" evidence="4">
    <location>
        <begin position="1"/>
        <end position="262"/>
    </location>
</feature>
<keyword evidence="6" id="KW-0966">Cell projection</keyword>
<keyword evidence="3" id="KW-1005">Bacterial flagellum biogenesis</keyword>
<feature type="compositionally biased region" description="Acidic residues" evidence="4">
    <location>
        <begin position="327"/>
        <end position="338"/>
    </location>
</feature>
<keyword evidence="6" id="KW-0282">Flagellum</keyword>